<evidence type="ECO:0000313" key="2">
    <source>
        <dbReference type="Proteomes" id="UP000762676"/>
    </source>
</evidence>
<evidence type="ECO:0000313" key="1">
    <source>
        <dbReference type="EMBL" id="GFR87947.1"/>
    </source>
</evidence>
<dbReference type="AlphaFoldDB" id="A0AAV4GRF2"/>
<name>A0AAV4GRF2_9GAST</name>
<dbReference type="Proteomes" id="UP000762676">
    <property type="component" value="Unassembled WGS sequence"/>
</dbReference>
<accession>A0AAV4GRF2</accession>
<comment type="caution">
    <text evidence="1">The sequence shown here is derived from an EMBL/GenBank/DDBJ whole genome shotgun (WGS) entry which is preliminary data.</text>
</comment>
<organism evidence="1 2">
    <name type="scientific">Elysia marginata</name>
    <dbReference type="NCBI Taxonomy" id="1093978"/>
    <lineage>
        <taxon>Eukaryota</taxon>
        <taxon>Metazoa</taxon>
        <taxon>Spiralia</taxon>
        <taxon>Lophotrochozoa</taxon>
        <taxon>Mollusca</taxon>
        <taxon>Gastropoda</taxon>
        <taxon>Heterobranchia</taxon>
        <taxon>Euthyneura</taxon>
        <taxon>Panpulmonata</taxon>
        <taxon>Sacoglossa</taxon>
        <taxon>Placobranchoidea</taxon>
        <taxon>Plakobranchidae</taxon>
        <taxon>Elysia</taxon>
    </lineage>
</organism>
<dbReference type="EMBL" id="BMAT01005128">
    <property type="protein sequence ID" value="GFR87947.1"/>
    <property type="molecule type" value="Genomic_DNA"/>
</dbReference>
<reference evidence="1 2" key="1">
    <citation type="journal article" date="2021" name="Elife">
        <title>Chloroplast acquisition without the gene transfer in kleptoplastic sea slugs, Plakobranchus ocellatus.</title>
        <authorList>
            <person name="Maeda T."/>
            <person name="Takahashi S."/>
            <person name="Yoshida T."/>
            <person name="Shimamura S."/>
            <person name="Takaki Y."/>
            <person name="Nagai Y."/>
            <person name="Toyoda A."/>
            <person name="Suzuki Y."/>
            <person name="Arimoto A."/>
            <person name="Ishii H."/>
            <person name="Satoh N."/>
            <person name="Nishiyama T."/>
            <person name="Hasebe M."/>
            <person name="Maruyama T."/>
            <person name="Minagawa J."/>
            <person name="Obokata J."/>
            <person name="Shigenobu S."/>
        </authorList>
    </citation>
    <scope>NUCLEOTIDE SEQUENCE [LARGE SCALE GENOMIC DNA]</scope>
</reference>
<protein>
    <recommendedName>
        <fullName evidence="3">BRO1 domain-containing protein</fullName>
    </recommendedName>
</protein>
<proteinExistence type="predicted"/>
<sequence length="628" mass="66483">MLCEAVHPPPALSNIGASSLAHLETWLTSLTRYAQALSGYVADIDDFAQKSFPTARAAYQWALNDAASLSTPNAVVAPSAGDSVAFAAEKAFAIFARLEKTFEALDSGAAAAAKPSLLEEATQQMSQNYAEKLRKKVQAVHEARASAALAARAGGEALSAAWAPELAKGEPCDLARAYATGAKSTAGAVLFASVLVEWERSGKNIQAFAEGAKDEALGIPPDSSAAVERNTATHALMHPLQAMGVTFGLVPIAEKKPSKGGAITIDATLPQAKTAVRYNVDPLVDLRAAAKFGPLANVFTGLNYRLVERLKTITEEAIPPGERPAPKLAIDDEPIAVLRTIDGGGTFQAMRGPLPAKAYATVGAGPRPRVAQIGELLEAAVFSAEVPAAAGPPRTIRNPSRLVEDYNAQADFMDPLISLSELGHTLVLNFGKLYDTAKPANAEAFKAIVLGEGVSRDPFRSYIAQTISEVSKRATERRLVRNEISRALGSALLFGGRRQAAKGGRQEGLLTTLVQLRQSISAAAGKIARAYDQMDADAKARRIFAPAGLGRLEYSMGDGGTARAVRAVSRCRMQAMALYRALVEEAFYSAHKPRSRRAAQAVEKLDAVSPRPSLKLYVLGRGDTSNTL</sequence>
<evidence type="ECO:0008006" key="3">
    <source>
        <dbReference type="Google" id="ProtNLM"/>
    </source>
</evidence>
<keyword evidence="2" id="KW-1185">Reference proteome</keyword>
<gene>
    <name evidence="1" type="ORF">ElyMa_002505300</name>
</gene>